<comment type="caution">
    <text evidence="1">The sequence shown here is derived from an EMBL/GenBank/DDBJ whole genome shotgun (WGS) entry which is preliminary data.</text>
</comment>
<feature type="non-terminal residue" evidence="1">
    <location>
        <position position="1"/>
    </location>
</feature>
<reference evidence="1" key="1">
    <citation type="submission" date="2020-08" db="EMBL/GenBank/DDBJ databases">
        <title>Multicomponent nature underlies the extraordinary mechanical properties of spider dragline silk.</title>
        <authorList>
            <person name="Kono N."/>
            <person name="Nakamura H."/>
            <person name="Mori M."/>
            <person name="Yoshida Y."/>
            <person name="Ohtoshi R."/>
            <person name="Malay A.D."/>
            <person name="Moran D.A.P."/>
            <person name="Tomita M."/>
            <person name="Numata K."/>
            <person name="Arakawa K."/>
        </authorList>
    </citation>
    <scope>NUCLEOTIDE SEQUENCE</scope>
</reference>
<keyword evidence="2" id="KW-1185">Reference proteome</keyword>
<gene>
    <name evidence="1" type="ORF">NPIL_621281</name>
</gene>
<organism evidence="1 2">
    <name type="scientific">Nephila pilipes</name>
    <name type="common">Giant wood spider</name>
    <name type="synonym">Nephila maculata</name>
    <dbReference type="NCBI Taxonomy" id="299642"/>
    <lineage>
        <taxon>Eukaryota</taxon>
        <taxon>Metazoa</taxon>
        <taxon>Ecdysozoa</taxon>
        <taxon>Arthropoda</taxon>
        <taxon>Chelicerata</taxon>
        <taxon>Arachnida</taxon>
        <taxon>Araneae</taxon>
        <taxon>Araneomorphae</taxon>
        <taxon>Entelegynae</taxon>
        <taxon>Araneoidea</taxon>
        <taxon>Nephilidae</taxon>
        <taxon>Nephila</taxon>
    </lineage>
</organism>
<dbReference type="AlphaFoldDB" id="A0A8X6PCU8"/>
<protein>
    <submittedName>
        <fullName evidence="1">Uncharacterized protein</fullName>
    </submittedName>
</protein>
<sequence length="58" mass="6631">DFFRKTTYGDDEKKLALAEGLVSFLTVKHNHSFRSMDCTSRVIEKFACACNKIRSNCP</sequence>
<name>A0A8X6PCU8_NEPPI</name>
<dbReference type="EMBL" id="BMAW01018985">
    <property type="protein sequence ID" value="GFT61177.1"/>
    <property type="molecule type" value="Genomic_DNA"/>
</dbReference>
<accession>A0A8X6PCU8</accession>
<proteinExistence type="predicted"/>
<evidence type="ECO:0000313" key="1">
    <source>
        <dbReference type="EMBL" id="GFT61177.1"/>
    </source>
</evidence>
<evidence type="ECO:0000313" key="2">
    <source>
        <dbReference type="Proteomes" id="UP000887013"/>
    </source>
</evidence>
<dbReference type="OrthoDB" id="6434586at2759"/>
<dbReference type="Proteomes" id="UP000887013">
    <property type="component" value="Unassembled WGS sequence"/>
</dbReference>